<evidence type="ECO:0000313" key="1">
    <source>
        <dbReference type="EMBL" id="GAI01903.1"/>
    </source>
</evidence>
<organism evidence="1">
    <name type="scientific">marine sediment metagenome</name>
    <dbReference type="NCBI Taxonomy" id="412755"/>
    <lineage>
        <taxon>unclassified sequences</taxon>
        <taxon>metagenomes</taxon>
        <taxon>ecological metagenomes</taxon>
    </lineage>
</organism>
<gene>
    <name evidence="1" type="ORF">S03H2_70074</name>
</gene>
<feature type="non-terminal residue" evidence="1">
    <location>
        <position position="1"/>
    </location>
</feature>
<dbReference type="AlphaFoldDB" id="X1K5Q9"/>
<protein>
    <submittedName>
        <fullName evidence="1">Uncharacterized protein</fullName>
    </submittedName>
</protein>
<proteinExistence type="predicted"/>
<accession>X1K5Q9</accession>
<reference evidence="1" key="1">
    <citation type="journal article" date="2014" name="Front. Microbiol.">
        <title>High frequency of phylogenetically diverse reductive dehalogenase-homologous genes in deep subseafloor sedimentary metagenomes.</title>
        <authorList>
            <person name="Kawai M."/>
            <person name="Futagami T."/>
            <person name="Toyoda A."/>
            <person name="Takaki Y."/>
            <person name="Nishi S."/>
            <person name="Hori S."/>
            <person name="Arai W."/>
            <person name="Tsubouchi T."/>
            <person name="Morono Y."/>
            <person name="Uchiyama I."/>
            <person name="Ito T."/>
            <person name="Fujiyama A."/>
            <person name="Inagaki F."/>
            <person name="Takami H."/>
        </authorList>
    </citation>
    <scope>NUCLEOTIDE SEQUENCE</scope>
    <source>
        <strain evidence="1">Expedition CK06-06</strain>
    </source>
</reference>
<dbReference type="EMBL" id="BARU01046461">
    <property type="protein sequence ID" value="GAI01903.1"/>
    <property type="molecule type" value="Genomic_DNA"/>
</dbReference>
<name>X1K5Q9_9ZZZZ</name>
<sequence length="38" mass="4086">ACVELKGIFDGKDFSPACKEILLAKRIIKKFGPVPPGV</sequence>
<comment type="caution">
    <text evidence="1">The sequence shown here is derived from an EMBL/GenBank/DDBJ whole genome shotgun (WGS) entry which is preliminary data.</text>
</comment>